<organism evidence="1">
    <name type="scientific">Anguilla anguilla</name>
    <name type="common">European freshwater eel</name>
    <name type="synonym">Muraena anguilla</name>
    <dbReference type="NCBI Taxonomy" id="7936"/>
    <lineage>
        <taxon>Eukaryota</taxon>
        <taxon>Metazoa</taxon>
        <taxon>Chordata</taxon>
        <taxon>Craniata</taxon>
        <taxon>Vertebrata</taxon>
        <taxon>Euteleostomi</taxon>
        <taxon>Actinopterygii</taxon>
        <taxon>Neopterygii</taxon>
        <taxon>Teleostei</taxon>
        <taxon>Anguilliformes</taxon>
        <taxon>Anguillidae</taxon>
        <taxon>Anguilla</taxon>
    </lineage>
</organism>
<dbReference type="EMBL" id="GBXM01103381">
    <property type="protein sequence ID" value="JAH05196.1"/>
    <property type="molecule type" value="Transcribed_RNA"/>
</dbReference>
<dbReference type="AlphaFoldDB" id="A0A0E9Q9D8"/>
<dbReference type="EMBL" id="GBXM01095632">
    <property type="protein sequence ID" value="JAH12945.1"/>
    <property type="molecule type" value="Transcribed_RNA"/>
</dbReference>
<evidence type="ECO:0000313" key="1">
    <source>
        <dbReference type="EMBL" id="JAH12945.1"/>
    </source>
</evidence>
<protein>
    <submittedName>
        <fullName evidence="1">Uncharacterized protein</fullName>
    </submittedName>
</protein>
<reference evidence="1" key="1">
    <citation type="submission" date="2014-11" db="EMBL/GenBank/DDBJ databases">
        <authorList>
            <person name="Amaro Gonzalez C."/>
        </authorList>
    </citation>
    <scope>NUCLEOTIDE SEQUENCE</scope>
</reference>
<sequence>MAPRLVLYFVALYRGACLVGQI</sequence>
<reference evidence="1" key="2">
    <citation type="journal article" date="2015" name="Fish Shellfish Immunol.">
        <title>Early steps in the European eel (Anguilla anguilla)-Vibrio vulnificus interaction in the gills: Role of the RtxA13 toxin.</title>
        <authorList>
            <person name="Callol A."/>
            <person name="Pajuelo D."/>
            <person name="Ebbesson L."/>
            <person name="Teles M."/>
            <person name="MacKenzie S."/>
            <person name="Amaro C."/>
        </authorList>
    </citation>
    <scope>NUCLEOTIDE SEQUENCE</scope>
</reference>
<name>A0A0E9Q9D8_ANGAN</name>
<accession>A0A0E9Q9D8</accession>
<proteinExistence type="predicted"/>